<keyword evidence="2 3" id="KW-0378">Hydrolase</keyword>
<dbReference type="OrthoDB" id="3200163at2759"/>
<dbReference type="PANTHER" id="PTHR11559">
    <property type="entry name" value="CARBOXYLESTERASE"/>
    <property type="match status" value="1"/>
</dbReference>
<dbReference type="Proteomes" id="UP000033647">
    <property type="component" value="Unassembled WGS sequence"/>
</dbReference>
<evidence type="ECO:0000256" key="2">
    <source>
        <dbReference type="ARBA" id="ARBA00022801"/>
    </source>
</evidence>
<proteinExistence type="inferred from homology"/>
<sequence>MVLCIYKKADVLFLPSLRSTPHNRHQGMLSIVLSLAGLTTAQLFVGGSSPIVDTGYARFQGRRDEVTKTDNYLGIPYAHAPRFDHARIFDDQLSGVQQATQYGDVCPQHFLIPSILAPDVGEVGEAISYVEALPFAQKATKQSEDCLSINVQRPKDQSLKDLPVVVWIHGGGFEVGASGALGVDGTTALPGVFYQGASIVQRSLSMGKPVLFTSINYRLHHFGFTASREFEQAGILNLGLEDQRVALRWIQQNIKAFGGDPSKVTIMGESAGSWSVTAHMLVNNGDNEGLFRGAVGISGGPLRVDGPERQQALFDDMVSYVGCDGALNKIACLRQAPYDKIYAHANTVNNFFGFRSLASAWTLRPDGKFLTDSPDKLVAQGKIANVPIMYGDMENEGTLFSLINQLNITTTELVKDYFKTYWWPNVTETQLDRLMDLYPVDVDNFPADGLPQYKRLSALIGDYSFEAQRRSLLAKVTANKWNYYTKFSIPLSVAGDSIVGKLLAGLKLTDIKLLRSFHASDVFFYFFGTIPDTVSLNTRHLQGSLVSFIHDLDPNHDEIPNWPQWSSGSLDTMHFREEGLELIKDDYRAEGMAYINEIGDSIRI</sequence>
<protein>
    <recommendedName>
        <fullName evidence="3">Carboxylic ester hydrolase</fullName>
        <ecNumber evidence="3">3.1.1.-</ecNumber>
    </recommendedName>
</protein>
<keyword evidence="6" id="KW-1185">Reference proteome</keyword>
<evidence type="ECO:0000259" key="4">
    <source>
        <dbReference type="Pfam" id="PF00135"/>
    </source>
</evidence>
<feature type="domain" description="Carboxylesterase type B" evidence="4">
    <location>
        <begin position="49"/>
        <end position="579"/>
    </location>
</feature>
<evidence type="ECO:0000313" key="5">
    <source>
        <dbReference type="EMBL" id="KJX96276.1"/>
    </source>
</evidence>
<dbReference type="SUPFAM" id="SSF53474">
    <property type="entry name" value="alpha/beta-Hydrolases"/>
    <property type="match status" value="1"/>
</dbReference>
<dbReference type="STRING" id="1047168.A0A0F4GFR0"/>
<organism evidence="5 6">
    <name type="scientific">Zymoseptoria brevis</name>
    <dbReference type="NCBI Taxonomy" id="1047168"/>
    <lineage>
        <taxon>Eukaryota</taxon>
        <taxon>Fungi</taxon>
        <taxon>Dikarya</taxon>
        <taxon>Ascomycota</taxon>
        <taxon>Pezizomycotina</taxon>
        <taxon>Dothideomycetes</taxon>
        <taxon>Dothideomycetidae</taxon>
        <taxon>Mycosphaerellales</taxon>
        <taxon>Mycosphaerellaceae</taxon>
        <taxon>Zymoseptoria</taxon>
    </lineage>
</organism>
<reference evidence="5 6" key="1">
    <citation type="submission" date="2015-03" db="EMBL/GenBank/DDBJ databases">
        <title>RNA-seq based gene annotation and comparative genomics of four Zymoseptoria species reveal species-specific pathogenicity related genes and transposable element activity.</title>
        <authorList>
            <person name="Grandaubert J."/>
            <person name="Bhattacharyya A."/>
            <person name="Stukenbrock E.H."/>
        </authorList>
    </citation>
    <scope>NUCLEOTIDE SEQUENCE [LARGE SCALE GENOMIC DNA]</scope>
    <source>
        <strain evidence="5 6">Zb18110</strain>
    </source>
</reference>
<dbReference type="AlphaFoldDB" id="A0A0F4GFR0"/>
<dbReference type="Gene3D" id="3.40.50.1820">
    <property type="entry name" value="alpha/beta hydrolase"/>
    <property type="match status" value="1"/>
</dbReference>
<name>A0A0F4GFR0_9PEZI</name>
<gene>
    <name evidence="5" type="ORF">TI39_contig684g00001</name>
</gene>
<evidence type="ECO:0000313" key="6">
    <source>
        <dbReference type="Proteomes" id="UP000033647"/>
    </source>
</evidence>
<evidence type="ECO:0000256" key="3">
    <source>
        <dbReference type="RuleBase" id="RU361235"/>
    </source>
</evidence>
<dbReference type="ESTHER" id="9pezi-a0a0f4gfr0">
    <property type="family name" value="Fungal_carboxylesterase_lipase"/>
</dbReference>
<dbReference type="PROSITE" id="PS00122">
    <property type="entry name" value="CARBOXYLESTERASE_B_1"/>
    <property type="match status" value="1"/>
</dbReference>
<dbReference type="Pfam" id="PF00135">
    <property type="entry name" value="COesterase"/>
    <property type="match status" value="1"/>
</dbReference>
<evidence type="ECO:0000256" key="1">
    <source>
        <dbReference type="ARBA" id="ARBA00005964"/>
    </source>
</evidence>
<dbReference type="InterPro" id="IPR019826">
    <property type="entry name" value="Carboxylesterase_B_AS"/>
</dbReference>
<dbReference type="EMBL" id="LAFY01000676">
    <property type="protein sequence ID" value="KJX96276.1"/>
    <property type="molecule type" value="Genomic_DNA"/>
</dbReference>
<comment type="similarity">
    <text evidence="1 3">Belongs to the type-B carboxylesterase/lipase family.</text>
</comment>
<dbReference type="InterPro" id="IPR050309">
    <property type="entry name" value="Type-B_Carboxylest/Lipase"/>
</dbReference>
<comment type="caution">
    <text evidence="5">The sequence shown here is derived from an EMBL/GenBank/DDBJ whole genome shotgun (WGS) entry which is preliminary data.</text>
</comment>
<dbReference type="InterPro" id="IPR029058">
    <property type="entry name" value="AB_hydrolase_fold"/>
</dbReference>
<accession>A0A0F4GFR0</accession>
<dbReference type="EC" id="3.1.1.-" evidence="3"/>
<dbReference type="InterPro" id="IPR002018">
    <property type="entry name" value="CarbesteraseB"/>
</dbReference>
<dbReference type="GO" id="GO:0016787">
    <property type="term" value="F:hydrolase activity"/>
    <property type="evidence" value="ECO:0007669"/>
    <property type="project" value="UniProtKB-KW"/>
</dbReference>